<sequence length="376" mass="42407">MVRSWNSGKLPHALLFHGPEGVGKEGHALELAALLNCTAATENGSCGSCPSCKKIKSFQHGNVKLILPLPRGKIKSSDDSAEKAFSDSSLKEYWELLKQKEADPYFSIRLTGANTILINSIRDLKHDLSLSSVNNEWRIILILQAEKLCIPSPESAHSLLKILEEPPEKTLFILMSSQPGAILDTIHSRCQSLYFPPISFQILQERLIQSGADTVQATIIAQISGGNVRLSQELIENATDLMEKLFLLLNAFFSSDPSIWNKCIDTTARLKTKNISQMEQLFRCAVLFFRDLLYYSATNSDNEIIFKNQMGKIDKLTKSYPEADWHSCIEHIENTQNYISRNGYLPLQIICMILDIQKSLRGEIYEPFRLNDWTPV</sequence>
<protein>
    <recommendedName>
        <fullName evidence="2">DNA-directed DNA polymerase</fullName>
    </recommendedName>
</protein>
<dbReference type="InterPro" id="IPR050238">
    <property type="entry name" value="DNA_Rep/Repair_Clamp_Loader"/>
</dbReference>
<evidence type="ECO:0008006" key="2">
    <source>
        <dbReference type="Google" id="ProtNLM"/>
    </source>
</evidence>
<gene>
    <name evidence="1" type="ORF">METZ01_LOCUS82803</name>
</gene>
<dbReference type="GO" id="GO:0009360">
    <property type="term" value="C:DNA polymerase III complex"/>
    <property type="evidence" value="ECO:0007669"/>
    <property type="project" value="TreeGrafter"/>
</dbReference>
<name>A0A381UP67_9ZZZZ</name>
<dbReference type="PANTHER" id="PTHR11669">
    <property type="entry name" value="REPLICATION FACTOR C / DNA POLYMERASE III GAMMA-TAU SUBUNIT"/>
    <property type="match status" value="1"/>
</dbReference>
<dbReference type="Gene3D" id="3.40.50.300">
    <property type="entry name" value="P-loop containing nucleotide triphosphate hydrolases"/>
    <property type="match status" value="1"/>
</dbReference>
<proteinExistence type="predicted"/>
<dbReference type="PANTHER" id="PTHR11669:SF8">
    <property type="entry name" value="DNA POLYMERASE III SUBUNIT DELTA"/>
    <property type="match status" value="1"/>
</dbReference>
<dbReference type="AlphaFoldDB" id="A0A381UP67"/>
<dbReference type="EMBL" id="UINC01006839">
    <property type="protein sequence ID" value="SVA29949.1"/>
    <property type="molecule type" value="Genomic_DNA"/>
</dbReference>
<dbReference type="GO" id="GO:0006261">
    <property type="term" value="P:DNA-templated DNA replication"/>
    <property type="evidence" value="ECO:0007669"/>
    <property type="project" value="TreeGrafter"/>
</dbReference>
<reference evidence="1" key="1">
    <citation type="submission" date="2018-05" db="EMBL/GenBank/DDBJ databases">
        <authorList>
            <person name="Lanie J.A."/>
            <person name="Ng W.-L."/>
            <person name="Kazmierczak K.M."/>
            <person name="Andrzejewski T.M."/>
            <person name="Davidsen T.M."/>
            <person name="Wayne K.J."/>
            <person name="Tettelin H."/>
            <person name="Glass J.I."/>
            <person name="Rusch D."/>
            <person name="Podicherti R."/>
            <person name="Tsui H.-C.T."/>
            <person name="Winkler M.E."/>
        </authorList>
    </citation>
    <scope>NUCLEOTIDE SEQUENCE</scope>
</reference>
<evidence type="ECO:0000313" key="1">
    <source>
        <dbReference type="EMBL" id="SVA29949.1"/>
    </source>
</evidence>
<dbReference type="SUPFAM" id="SSF52540">
    <property type="entry name" value="P-loop containing nucleoside triphosphate hydrolases"/>
    <property type="match status" value="1"/>
</dbReference>
<accession>A0A381UP67</accession>
<dbReference type="InterPro" id="IPR027417">
    <property type="entry name" value="P-loop_NTPase"/>
</dbReference>
<organism evidence="1">
    <name type="scientific">marine metagenome</name>
    <dbReference type="NCBI Taxonomy" id="408172"/>
    <lineage>
        <taxon>unclassified sequences</taxon>
        <taxon>metagenomes</taxon>
        <taxon>ecological metagenomes</taxon>
    </lineage>
</organism>
<dbReference type="Pfam" id="PF13177">
    <property type="entry name" value="DNA_pol3_delta2"/>
    <property type="match status" value="1"/>
</dbReference>